<name>A0A4Y6EM92_9CAUD</name>
<evidence type="ECO:0000313" key="2">
    <source>
        <dbReference type="Proteomes" id="UP000318419"/>
    </source>
</evidence>
<organism evidence="1 2">
    <name type="scientific">Mycobacterium phage LilSpotty</name>
    <dbReference type="NCBI Taxonomy" id="2588512"/>
    <lineage>
        <taxon>Viruses</taxon>
        <taxon>Duplodnaviria</taxon>
        <taxon>Heunggongvirae</taxon>
        <taxon>Uroviricota</taxon>
        <taxon>Caudoviricetes</taxon>
        <taxon>Lilspottyvirus</taxon>
        <taxon>Lilspottyvirus lilspotty</taxon>
    </lineage>
</organism>
<evidence type="ECO:0000313" key="1">
    <source>
        <dbReference type="EMBL" id="QDF19816.1"/>
    </source>
</evidence>
<dbReference type="RefSeq" id="YP_010754873.1">
    <property type="nucleotide sequence ID" value="NC_073464.1"/>
</dbReference>
<dbReference type="Proteomes" id="UP000318419">
    <property type="component" value="Genome"/>
</dbReference>
<gene>
    <name evidence="1" type="primary">84</name>
    <name evidence="1" type="ORF">SEA_LILSPOTTY_84</name>
</gene>
<dbReference type="GeneID" id="80019474"/>
<protein>
    <submittedName>
        <fullName evidence="1">Uncharacterized protein</fullName>
    </submittedName>
</protein>
<proteinExistence type="predicted"/>
<sequence length="55" mass="6617">MPTFTPPTPLTRQITYVWQSLQRARREHDEFLTAYCEKRLDDLIDRLPRSEPAQE</sequence>
<reference evidence="1 2" key="1">
    <citation type="submission" date="2019-05" db="EMBL/GenBank/DDBJ databases">
        <authorList>
            <person name="Kim R."/>
            <person name="Haleblian K.L."/>
            <person name="Torres C.-L.T."/>
            <person name="Chong M.Y."/>
            <person name="Duong K."/>
            <person name="Lee C."/>
            <person name="Lai L.T."/>
            <person name="Ballew A.S."/>
            <person name="Ly A.M."/>
            <person name="Wu S."/>
            <person name="Ngo R.T."/>
            <person name="Freise A.C."/>
            <person name="Reddi K."/>
            <person name="Moberg-Parker J."/>
            <person name="Garlena R.A."/>
            <person name="Russell D.A."/>
            <person name="Pope W.H."/>
            <person name="Jacobs-Sera D."/>
            <person name="Hatfull G.F."/>
        </authorList>
    </citation>
    <scope>NUCLEOTIDE SEQUENCE [LARGE SCALE GENOMIC DNA]</scope>
</reference>
<accession>A0A4Y6EM92</accession>
<dbReference type="KEGG" id="vg:80019474"/>
<keyword evidence="2" id="KW-1185">Reference proteome</keyword>
<dbReference type="EMBL" id="MK977707">
    <property type="protein sequence ID" value="QDF19816.1"/>
    <property type="molecule type" value="Genomic_DNA"/>
</dbReference>